<evidence type="ECO:0000313" key="2">
    <source>
        <dbReference type="EMBL" id="XCH29349.1"/>
    </source>
</evidence>
<reference evidence="2" key="1">
    <citation type="submission" date="2024-06" db="EMBL/GenBank/DDBJ databases">
        <title>Complete genome sequence of the cellulolytic actinobacterium, Cellulosimicrobium ES-005.</title>
        <authorList>
            <person name="Matthews C.T."/>
            <person name="Underwood K.D."/>
            <person name="Ghanchi K.M."/>
            <person name="Fields S.D."/>
            <person name="Gardner S.G."/>
        </authorList>
    </citation>
    <scope>NUCLEOTIDE SEQUENCE</scope>
    <source>
        <strain evidence="2">ES-005</strain>
    </source>
</reference>
<protein>
    <submittedName>
        <fullName evidence="2">Uncharacterized protein</fullName>
    </submittedName>
</protein>
<dbReference type="RefSeq" id="WP_353707647.1">
    <property type="nucleotide sequence ID" value="NZ_CP159290.1"/>
</dbReference>
<proteinExistence type="predicted"/>
<name>A0AAU8G0U7_9MICO</name>
<feature type="region of interest" description="Disordered" evidence="1">
    <location>
        <begin position="29"/>
        <end position="60"/>
    </location>
</feature>
<gene>
    <name evidence="2" type="ORF">ABRQ22_17450</name>
</gene>
<dbReference type="AlphaFoldDB" id="A0AAU8G0U7"/>
<organism evidence="2">
    <name type="scientific">Cellulosimicrobium sp. ES-005</name>
    <dbReference type="NCBI Taxonomy" id="3163031"/>
    <lineage>
        <taxon>Bacteria</taxon>
        <taxon>Bacillati</taxon>
        <taxon>Actinomycetota</taxon>
        <taxon>Actinomycetes</taxon>
        <taxon>Micrococcales</taxon>
        <taxon>Promicromonosporaceae</taxon>
        <taxon>Cellulosimicrobium</taxon>
    </lineage>
</organism>
<accession>A0AAU8G0U7</accession>
<evidence type="ECO:0000256" key="1">
    <source>
        <dbReference type="SAM" id="MobiDB-lite"/>
    </source>
</evidence>
<dbReference type="EMBL" id="CP159290">
    <property type="protein sequence ID" value="XCH29349.1"/>
    <property type="molecule type" value="Genomic_DNA"/>
</dbReference>
<feature type="region of interest" description="Disordered" evidence="1">
    <location>
        <begin position="1"/>
        <end position="20"/>
    </location>
</feature>
<sequence>MSRYDDPLHDQRMEERDRYERDLARQYAADTIRLADPEPPRRREHNPKRPAGPQWGDDIPIPDDVYAQLVAYETYAPNIRAAHEAHSRRNT</sequence>